<proteinExistence type="predicted"/>
<name>F8E0E7_CORRG</name>
<accession>F8E0E7</accession>
<dbReference type="PROSITE" id="PS50850">
    <property type="entry name" value="MFS"/>
    <property type="match status" value="1"/>
</dbReference>
<dbReference type="EMBL" id="CP002857">
    <property type="protein sequence ID" value="AEI09188.1"/>
    <property type="molecule type" value="Genomic_DNA"/>
</dbReference>
<evidence type="ECO:0000313" key="7">
    <source>
        <dbReference type="EMBL" id="AEI09188.1"/>
    </source>
</evidence>
<keyword evidence="3 5" id="KW-1133">Transmembrane helix</keyword>
<feature type="domain" description="Major facilitator superfamily (MFS) profile" evidence="6">
    <location>
        <begin position="26"/>
        <end position="417"/>
    </location>
</feature>
<feature type="transmembrane region" description="Helical" evidence="5">
    <location>
        <begin position="228"/>
        <end position="249"/>
    </location>
</feature>
<dbReference type="InterPro" id="IPR052714">
    <property type="entry name" value="MFS_Exporter"/>
</dbReference>
<dbReference type="PANTHER" id="PTHR23531">
    <property type="entry name" value="QUINOLENE RESISTANCE PROTEIN NORA"/>
    <property type="match status" value="1"/>
</dbReference>
<keyword evidence="8" id="KW-1185">Reference proteome</keyword>
<dbReference type="PANTHER" id="PTHR23531:SF1">
    <property type="entry name" value="QUINOLENE RESISTANCE PROTEIN NORA"/>
    <property type="match status" value="1"/>
</dbReference>
<feature type="transmembrane region" description="Helical" evidence="5">
    <location>
        <begin position="21"/>
        <end position="44"/>
    </location>
</feature>
<evidence type="ECO:0000259" key="6">
    <source>
        <dbReference type="PROSITE" id="PS50850"/>
    </source>
</evidence>
<dbReference type="InterPro" id="IPR011701">
    <property type="entry name" value="MFS"/>
</dbReference>
<gene>
    <name evidence="7" type="ordered locus">CRES_0832</name>
</gene>
<feature type="transmembrane region" description="Helical" evidence="5">
    <location>
        <begin position="91"/>
        <end position="109"/>
    </location>
</feature>
<evidence type="ECO:0000256" key="4">
    <source>
        <dbReference type="ARBA" id="ARBA00023136"/>
    </source>
</evidence>
<evidence type="ECO:0000256" key="2">
    <source>
        <dbReference type="ARBA" id="ARBA00022692"/>
    </source>
</evidence>
<feature type="transmembrane region" description="Helical" evidence="5">
    <location>
        <begin position="180"/>
        <end position="201"/>
    </location>
</feature>
<dbReference type="Proteomes" id="UP000000492">
    <property type="component" value="Chromosome"/>
</dbReference>
<feature type="transmembrane region" description="Helical" evidence="5">
    <location>
        <begin position="64"/>
        <end position="84"/>
    </location>
</feature>
<dbReference type="SUPFAM" id="SSF103473">
    <property type="entry name" value="MFS general substrate transporter"/>
    <property type="match status" value="1"/>
</dbReference>
<organism evidence="7 8">
    <name type="scientific">Corynebacterium resistens (strain DSM 45100 / JCM 12819 / GTC 2026 / SICGH 158)</name>
    <dbReference type="NCBI Taxonomy" id="662755"/>
    <lineage>
        <taxon>Bacteria</taxon>
        <taxon>Bacillati</taxon>
        <taxon>Actinomycetota</taxon>
        <taxon>Actinomycetes</taxon>
        <taxon>Mycobacteriales</taxon>
        <taxon>Corynebacteriaceae</taxon>
        <taxon>Corynebacterium</taxon>
    </lineage>
</organism>
<feature type="transmembrane region" description="Helical" evidence="5">
    <location>
        <begin position="151"/>
        <end position="174"/>
    </location>
</feature>
<sequence>MALLARPEGLSPEQMDELDSVFKAPGLVATLISVFCAFGGWALLLPVVPLAVIDAGGSDSLAGLSTGLFMVATVITQAFTPALLRRVGHMPVMAGASLLLGVPAAIYALDMSPAVVLGVAIIRGIGFGAVTVAEAALIAELVPPRLVGRSSGVFGATVGVTQLIAFPLGMWLYSQLGGQVFVLALFYSVVGALAAIGLPVLRRYADHEADSESLDYTPPEPRAATWKLATVPGLCIAVAAGGFAAFSTFMAPAVGEIDASAAATVAGMTLAVMGGMQIITRLGAGWWADRVGEPGHLMVTGLVLSLMGLLVAGFAIAWQLTGWQILAAALGSAALFGAGFGIAQTEALLMMFHRLPREKSAQASALWNMTFDSGTGLGATLLGVVAGALAYQGAFFVAGGIVVVGILVAILDRVVGRHRVTDHGNVRERLRRVVRRSVS</sequence>
<dbReference type="KEGG" id="crd:CRES_0832"/>
<evidence type="ECO:0000313" key="8">
    <source>
        <dbReference type="Proteomes" id="UP000000492"/>
    </source>
</evidence>
<dbReference type="STRING" id="662755.CRES_0832"/>
<dbReference type="GO" id="GO:0022857">
    <property type="term" value="F:transmembrane transporter activity"/>
    <property type="evidence" value="ECO:0007669"/>
    <property type="project" value="InterPro"/>
</dbReference>
<evidence type="ECO:0000256" key="3">
    <source>
        <dbReference type="ARBA" id="ARBA00022989"/>
    </source>
</evidence>
<dbReference type="InterPro" id="IPR036259">
    <property type="entry name" value="MFS_trans_sf"/>
</dbReference>
<evidence type="ECO:0000256" key="5">
    <source>
        <dbReference type="SAM" id="Phobius"/>
    </source>
</evidence>
<dbReference type="GO" id="GO:0005886">
    <property type="term" value="C:plasma membrane"/>
    <property type="evidence" value="ECO:0007669"/>
    <property type="project" value="UniProtKB-SubCell"/>
</dbReference>
<dbReference type="Gene3D" id="1.20.1250.20">
    <property type="entry name" value="MFS general substrate transporter like domains"/>
    <property type="match status" value="2"/>
</dbReference>
<feature type="transmembrane region" description="Helical" evidence="5">
    <location>
        <begin position="115"/>
        <end position="139"/>
    </location>
</feature>
<feature type="transmembrane region" description="Helical" evidence="5">
    <location>
        <begin position="261"/>
        <end position="284"/>
    </location>
</feature>
<protein>
    <submittedName>
        <fullName evidence="7">Major facilitator superfamily permease</fullName>
    </submittedName>
</protein>
<dbReference type="HOGENOM" id="CLU_001265_10_13_11"/>
<dbReference type="AlphaFoldDB" id="F8E0E7"/>
<comment type="subcellular location">
    <subcellularLocation>
        <location evidence="1">Cell membrane</location>
        <topology evidence="1">Multi-pass membrane protein</topology>
    </subcellularLocation>
</comment>
<dbReference type="InterPro" id="IPR020846">
    <property type="entry name" value="MFS_dom"/>
</dbReference>
<feature type="transmembrane region" description="Helical" evidence="5">
    <location>
        <begin position="323"/>
        <end position="343"/>
    </location>
</feature>
<feature type="transmembrane region" description="Helical" evidence="5">
    <location>
        <begin position="391"/>
        <end position="411"/>
    </location>
</feature>
<evidence type="ECO:0000256" key="1">
    <source>
        <dbReference type="ARBA" id="ARBA00004651"/>
    </source>
</evidence>
<dbReference type="Pfam" id="PF07690">
    <property type="entry name" value="MFS_1"/>
    <property type="match status" value="1"/>
</dbReference>
<dbReference type="eggNOG" id="COG2814">
    <property type="taxonomic scope" value="Bacteria"/>
</dbReference>
<reference evidence="7 8" key="1">
    <citation type="journal article" date="2012" name="BMC Genomics">
        <title>Complete genome sequence, lifestyle, and multi-drug resistance of the human pathogen Corynebacterium resistens DSM 45100 isolated from blood samples of a leukemia patient.</title>
        <authorList>
            <person name="Schroder J."/>
            <person name="Maus I."/>
            <person name="Meyer K."/>
            <person name="Wordemann S."/>
            <person name="Blom J."/>
            <person name="Jaenicke S."/>
            <person name="Schneider J."/>
            <person name="Trost E."/>
            <person name="Tauch A."/>
        </authorList>
    </citation>
    <scope>NUCLEOTIDE SEQUENCE [LARGE SCALE GENOMIC DNA]</scope>
    <source>
        <strain evidence="8">DSM 45100 / JCM 12819 / CCUG 50093 / GTC 2026 / SICGH 158</strain>
    </source>
</reference>
<feature type="transmembrane region" description="Helical" evidence="5">
    <location>
        <begin position="296"/>
        <end position="317"/>
    </location>
</feature>
<dbReference type="RefSeq" id="WP_013888205.1">
    <property type="nucleotide sequence ID" value="NC_015673.1"/>
</dbReference>
<keyword evidence="4 5" id="KW-0472">Membrane</keyword>
<keyword evidence="2 5" id="KW-0812">Transmembrane</keyword>